<gene>
    <name evidence="1" type="ORF">PIB30_060980</name>
</gene>
<evidence type="ECO:0000313" key="2">
    <source>
        <dbReference type="Proteomes" id="UP001341840"/>
    </source>
</evidence>
<dbReference type="Proteomes" id="UP001341840">
    <property type="component" value="Unassembled WGS sequence"/>
</dbReference>
<name>A0ABU6UN49_9FABA</name>
<proteinExistence type="predicted"/>
<comment type="caution">
    <text evidence="1">The sequence shown here is derived from an EMBL/GenBank/DDBJ whole genome shotgun (WGS) entry which is preliminary data.</text>
</comment>
<accession>A0ABU6UN49</accession>
<protein>
    <submittedName>
        <fullName evidence="1">Uncharacterized protein</fullName>
    </submittedName>
</protein>
<dbReference type="EMBL" id="JASCZI010121375">
    <property type="protein sequence ID" value="MED6161468.1"/>
    <property type="molecule type" value="Genomic_DNA"/>
</dbReference>
<evidence type="ECO:0000313" key="1">
    <source>
        <dbReference type="EMBL" id="MED6161468.1"/>
    </source>
</evidence>
<reference evidence="1 2" key="1">
    <citation type="journal article" date="2023" name="Plants (Basel)">
        <title>Bridging the Gap: Combining Genomics and Transcriptomics Approaches to Understand Stylosanthes scabra, an Orphan Legume from the Brazilian Caatinga.</title>
        <authorList>
            <person name="Ferreira-Neto J.R.C."/>
            <person name="da Silva M.D."/>
            <person name="Binneck E."/>
            <person name="de Melo N.F."/>
            <person name="da Silva R.H."/>
            <person name="de Melo A.L.T.M."/>
            <person name="Pandolfi V."/>
            <person name="Bustamante F.O."/>
            <person name="Brasileiro-Vidal A.C."/>
            <person name="Benko-Iseppon A.M."/>
        </authorList>
    </citation>
    <scope>NUCLEOTIDE SEQUENCE [LARGE SCALE GENOMIC DNA]</scope>
    <source>
        <tissue evidence="1">Leaves</tissue>
    </source>
</reference>
<organism evidence="1 2">
    <name type="scientific">Stylosanthes scabra</name>
    <dbReference type="NCBI Taxonomy" id="79078"/>
    <lineage>
        <taxon>Eukaryota</taxon>
        <taxon>Viridiplantae</taxon>
        <taxon>Streptophyta</taxon>
        <taxon>Embryophyta</taxon>
        <taxon>Tracheophyta</taxon>
        <taxon>Spermatophyta</taxon>
        <taxon>Magnoliopsida</taxon>
        <taxon>eudicotyledons</taxon>
        <taxon>Gunneridae</taxon>
        <taxon>Pentapetalae</taxon>
        <taxon>rosids</taxon>
        <taxon>fabids</taxon>
        <taxon>Fabales</taxon>
        <taxon>Fabaceae</taxon>
        <taxon>Papilionoideae</taxon>
        <taxon>50 kb inversion clade</taxon>
        <taxon>dalbergioids sensu lato</taxon>
        <taxon>Dalbergieae</taxon>
        <taxon>Pterocarpus clade</taxon>
        <taxon>Stylosanthes</taxon>
    </lineage>
</organism>
<keyword evidence="2" id="KW-1185">Reference proteome</keyword>
<sequence length="70" mass="8040">MLAVTPSMELPLKPFLAARWADEPALWFERLRSYQGYEINRIRTREEDSGSISQLWAHVSGGWQIGEPGH</sequence>